<dbReference type="Proteomes" id="UP001633002">
    <property type="component" value="Unassembled WGS sequence"/>
</dbReference>
<feature type="compositionally biased region" description="Basic and acidic residues" evidence="1">
    <location>
        <begin position="18"/>
        <end position="36"/>
    </location>
</feature>
<organism evidence="2 3">
    <name type="scientific">Riccia sorocarpa</name>
    <dbReference type="NCBI Taxonomy" id="122646"/>
    <lineage>
        <taxon>Eukaryota</taxon>
        <taxon>Viridiplantae</taxon>
        <taxon>Streptophyta</taxon>
        <taxon>Embryophyta</taxon>
        <taxon>Marchantiophyta</taxon>
        <taxon>Marchantiopsida</taxon>
        <taxon>Marchantiidae</taxon>
        <taxon>Marchantiales</taxon>
        <taxon>Ricciaceae</taxon>
        <taxon>Riccia</taxon>
    </lineage>
</organism>
<sequence length="76" mass="8162">MYQRPPCEETLVWVKEEVKSSKPTNRTRESSEEKSRGRAGADTPSAQTALASLSLGDVSSGYSGLCHLCQAGQVGF</sequence>
<keyword evidence="3" id="KW-1185">Reference proteome</keyword>
<gene>
    <name evidence="2" type="ORF">R1sor_018805</name>
</gene>
<dbReference type="AlphaFoldDB" id="A0ABD3IAT0"/>
<feature type="region of interest" description="Disordered" evidence="1">
    <location>
        <begin position="18"/>
        <end position="45"/>
    </location>
</feature>
<reference evidence="2 3" key="1">
    <citation type="submission" date="2024-09" db="EMBL/GenBank/DDBJ databases">
        <title>Chromosome-scale assembly of Riccia sorocarpa.</title>
        <authorList>
            <person name="Paukszto L."/>
        </authorList>
    </citation>
    <scope>NUCLEOTIDE SEQUENCE [LARGE SCALE GENOMIC DNA]</scope>
    <source>
        <strain evidence="2">LP-2024</strain>
        <tissue evidence="2">Aerial parts of the thallus</tissue>
    </source>
</reference>
<comment type="caution">
    <text evidence="2">The sequence shown here is derived from an EMBL/GenBank/DDBJ whole genome shotgun (WGS) entry which is preliminary data.</text>
</comment>
<evidence type="ECO:0000313" key="2">
    <source>
        <dbReference type="EMBL" id="KAL3700783.1"/>
    </source>
</evidence>
<evidence type="ECO:0000313" key="3">
    <source>
        <dbReference type="Proteomes" id="UP001633002"/>
    </source>
</evidence>
<name>A0ABD3IAT0_9MARC</name>
<accession>A0ABD3IAT0</accession>
<dbReference type="EMBL" id="JBJQOH010000001">
    <property type="protein sequence ID" value="KAL3700783.1"/>
    <property type="molecule type" value="Genomic_DNA"/>
</dbReference>
<protein>
    <submittedName>
        <fullName evidence="2">Uncharacterized protein</fullName>
    </submittedName>
</protein>
<proteinExistence type="predicted"/>
<evidence type="ECO:0000256" key="1">
    <source>
        <dbReference type="SAM" id="MobiDB-lite"/>
    </source>
</evidence>